<evidence type="ECO:0000313" key="2">
    <source>
        <dbReference type="Proteomes" id="UP000317257"/>
    </source>
</evidence>
<accession>A0A5C6GH72</accession>
<dbReference type="EMBL" id="SBHS01000008">
    <property type="protein sequence ID" value="TWU75323.1"/>
    <property type="molecule type" value="Genomic_DNA"/>
</dbReference>
<evidence type="ECO:0000313" key="1">
    <source>
        <dbReference type="EMBL" id="TWU75323.1"/>
    </source>
</evidence>
<protein>
    <submittedName>
        <fullName evidence="1">Uncharacterized protein</fullName>
    </submittedName>
</protein>
<organism evidence="1 2">
    <name type="scientific">Metarhizium rileyi (strain RCEF 4871)</name>
    <name type="common">Nomuraea rileyi</name>
    <dbReference type="NCBI Taxonomy" id="1649241"/>
    <lineage>
        <taxon>Eukaryota</taxon>
        <taxon>Fungi</taxon>
        <taxon>Dikarya</taxon>
        <taxon>Ascomycota</taxon>
        <taxon>Pezizomycotina</taxon>
        <taxon>Sordariomycetes</taxon>
        <taxon>Hypocreomycetidae</taxon>
        <taxon>Hypocreales</taxon>
        <taxon>Clavicipitaceae</taxon>
        <taxon>Metarhizium</taxon>
    </lineage>
</organism>
<dbReference type="Proteomes" id="UP000317257">
    <property type="component" value="Unassembled WGS sequence"/>
</dbReference>
<gene>
    <name evidence="1" type="ORF">ED733_006761</name>
</gene>
<sequence length="119" mass="13092">MRPITTDDGTYVLATGFTATKLLLTGITNTVKESSLCSHKAVPGGGDREHHQQEHSGRCTGSFRKTCFEGCCLLVADHIMHMLLYTGVRRSREEDRRVGDVDCQARGKLLFGGLSRGEH</sequence>
<proteinExistence type="predicted"/>
<dbReference type="AlphaFoldDB" id="A0A5C6GH72"/>
<reference evidence="2" key="1">
    <citation type="submission" date="2018-12" db="EMBL/GenBank/DDBJ databases">
        <title>The complete genome of Metarhizium rileyi, a key fungal pathogen of Lepidoptera.</title>
        <authorList>
            <person name="Binneck E."/>
            <person name="Lastra C.C.L."/>
            <person name="Sosa-Gomez D.R."/>
        </authorList>
    </citation>
    <scope>NUCLEOTIDE SEQUENCE [LARGE SCALE GENOMIC DNA]</scope>
    <source>
        <strain evidence="2">Cep018-CH2</strain>
    </source>
</reference>
<comment type="caution">
    <text evidence="1">The sequence shown here is derived from an EMBL/GenBank/DDBJ whole genome shotgun (WGS) entry which is preliminary data.</text>
</comment>
<name>A0A5C6GH72_METRR</name>